<keyword evidence="2" id="KW-0812">Transmembrane</keyword>
<dbReference type="EMBL" id="JAFIRN010000017">
    <property type="protein sequence ID" value="KAG5832300.1"/>
    <property type="molecule type" value="Genomic_DNA"/>
</dbReference>
<organism evidence="3 4">
    <name type="scientific">Anguilla anguilla</name>
    <name type="common">European freshwater eel</name>
    <name type="synonym">Muraena anguilla</name>
    <dbReference type="NCBI Taxonomy" id="7936"/>
    <lineage>
        <taxon>Eukaryota</taxon>
        <taxon>Metazoa</taxon>
        <taxon>Chordata</taxon>
        <taxon>Craniata</taxon>
        <taxon>Vertebrata</taxon>
        <taxon>Euteleostomi</taxon>
        <taxon>Actinopterygii</taxon>
        <taxon>Neopterygii</taxon>
        <taxon>Teleostei</taxon>
        <taxon>Anguilliformes</taxon>
        <taxon>Anguillidae</taxon>
        <taxon>Anguilla</taxon>
    </lineage>
</organism>
<keyword evidence="2" id="KW-0472">Membrane</keyword>
<dbReference type="AlphaFoldDB" id="A0A9D3LNJ7"/>
<sequence>MAAHPWVSKAMFCSGFVVGFCLCFAAISHFRGIPRAQWLHCLPTLCRAPAADPDPAPLVTGASDGPSAPWGRLICWVAANQEAPYSRSFPCCSGVMLLVSSTPIPMPRGRFPLLRNRKNCAIKPWPPSAHSTAGTTASAGQPTTPTWLWRS</sequence>
<protein>
    <submittedName>
        <fullName evidence="3">Uncharacterized protein</fullName>
    </submittedName>
</protein>
<name>A0A9D3LNJ7_ANGAN</name>
<keyword evidence="4" id="KW-1185">Reference proteome</keyword>
<evidence type="ECO:0000313" key="4">
    <source>
        <dbReference type="Proteomes" id="UP001044222"/>
    </source>
</evidence>
<proteinExistence type="predicted"/>
<gene>
    <name evidence="3" type="ORF">ANANG_G00289650</name>
</gene>
<reference evidence="3" key="1">
    <citation type="submission" date="2021-01" db="EMBL/GenBank/DDBJ databases">
        <title>A chromosome-scale assembly of European eel, Anguilla anguilla.</title>
        <authorList>
            <person name="Henkel C."/>
            <person name="Jong-Raadsen S.A."/>
            <person name="Dufour S."/>
            <person name="Weltzien F.-A."/>
            <person name="Palstra A.P."/>
            <person name="Pelster B."/>
            <person name="Spaink H.P."/>
            <person name="Van Den Thillart G.E."/>
            <person name="Jansen H."/>
            <person name="Zahm M."/>
            <person name="Klopp C."/>
            <person name="Cedric C."/>
            <person name="Louis A."/>
            <person name="Berthelot C."/>
            <person name="Parey E."/>
            <person name="Roest Crollius H."/>
            <person name="Montfort J."/>
            <person name="Robinson-Rechavi M."/>
            <person name="Bucao C."/>
            <person name="Bouchez O."/>
            <person name="Gislard M."/>
            <person name="Lluch J."/>
            <person name="Milhes M."/>
            <person name="Lampietro C."/>
            <person name="Lopez Roques C."/>
            <person name="Donnadieu C."/>
            <person name="Braasch I."/>
            <person name="Desvignes T."/>
            <person name="Postlethwait J."/>
            <person name="Bobe J."/>
            <person name="Guiguen Y."/>
            <person name="Dirks R."/>
        </authorList>
    </citation>
    <scope>NUCLEOTIDE SEQUENCE</scope>
    <source>
        <strain evidence="3">Tag_6206</strain>
        <tissue evidence="3">Liver</tissue>
    </source>
</reference>
<accession>A0A9D3LNJ7</accession>
<feature type="region of interest" description="Disordered" evidence="1">
    <location>
        <begin position="128"/>
        <end position="151"/>
    </location>
</feature>
<evidence type="ECO:0000313" key="3">
    <source>
        <dbReference type="EMBL" id="KAG5832300.1"/>
    </source>
</evidence>
<comment type="caution">
    <text evidence="3">The sequence shown here is derived from an EMBL/GenBank/DDBJ whole genome shotgun (WGS) entry which is preliminary data.</text>
</comment>
<feature type="transmembrane region" description="Helical" evidence="2">
    <location>
        <begin position="6"/>
        <end position="27"/>
    </location>
</feature>
<dbReference type="Proteomes" id="UP001044222">
    <property type="component" value="Chromosome 17"/>
</dbReference>
<evidence type="ECO:0000256" key="1">
    <source>
        <dbReference type="SAM" id="MobiDB-lite"/>
    </source>
</evidence>
<evidence type="ECO:0000256" key="2">
    <source>
        <dbReference type="SAM" id="Phobius"/>
    </source>
</evidence>
<keyword evidence="2" id="KW-1133">Transmembrane helix</keyword>